<name>A0A8I0DQ56_9FIRM</name>
<dbReference type="PANTHER" id="PTHR42732">
    <property type="entry name" value="BETA-GALACTOSIDASE"/>
    <property type="match status" value="1"/>
</dbReference>
<dbReference type="RefSeq" id="WP_186900895.1">
    <property type="nucleotide sequence ID" value="NZ_JACOOT010000008.1"/>
</dbReference>
<dbReference type="Pfam" id="PF22666">
    <property type="entry name" value="Glyco_hydro_2_N2"/>
    <property type="match status" value="1"/>
</dbReference>
<dbReference type="Pfam" id="PF16355">
    <property type="entry name" value="DUF4982"/>
    <property type="match status" value="1"/>
</dbReference>
<dbReference type="InterPro" id="IPR032311">
    <property type="entry name" value="DUF4982"/>
</dbReference>
<gene>
    <name evidence="9" type="ORF">H8S54_03180</name>
</gene>
<dbReference type="SUPFAM" id="SSF49785">
    <property type="entry name" value="Galactose-binding domain-like"/>
    <property type="match status" value="1"/>
</dbReference>
<dbReference type="Pfam" id="PF18565">
    <property type="entry name" value="Glyco_hydro2_C5"/>
    <property type="match status" value="1"/>
</dbReference>
<dbReference type="InterPro" id="IPR036156">
    <property type="entry name" value="Beta-gal/glucu_dom_sf"/>
</dbReference>
<evidence type="ECO:0000259" key="7">
    <source>
        <dbReference type="Pfam" id="PF18565"/>
    </source>
</evidence>
<keyword evidence="10" id="KW-1185">Reference proteome</keyword>
<dbReference type="InterPro" id="IPR017853">
    <property type="entry name" value="GH"/>
</dbReference>
<reference evidence="9 10" key="1">
    <citation type="submission" date="2020-08" db="EMBL/GenBank/DDBJ databases">
        <title>Genome public.</title>
        <authorList>
            <person name="Liu C."/>
            <person name="Sun Q."/>
        </authorList>
    </citation>
    <scope>NUCLEOTIDE SEQUENCE [LARGE SCALE GENOMIC DNA]</scope>
    <source>
        <strain evidence="9 10">BX17</strain>
    </source>
</reference>
<dbReference type="Proteomes" id="UP000652847">
    <property type="component" value="Unassembled WGS sequence"/>
</dbReference>
<dbReference type="InterPro" id="IPR013783">
    <property type="entry name" value="Ig-like_fold"/>
</dbReference>
<dbReference type="InterPro" id="IPR006101">
    <property type="entry name" value="Glyco_hydro_2"/>
</dbReference>
<dbReference type="GO" id="GO:0004553">
    <property type="term" value="F:hydrolase activity, hydrolyzing O-glycosyl compounds"/>
    <property type="evidence" value="ECO:0007669"/>
    <property type="project" value="InterPro"/>
</dbReference>
<keyword evidence="3" id="KW-0326">Glycosidase</keyword>
<evidence type="ECO:0000259" key="8">
    <source>
        <dbReference type="Pfam" id="PF22666"/>
    </source>
</evidence>
<dbReference type="SUPFAM" id="SSF49303">
    <property type="entry name" value="beta-Galactosidase/glucuronidase domain"/>
    <property type="match status" value="1"/>
</dbReference>
<dbReference type="InterPro" id="IPR006102">
    <property type="entry name" value="Ig-like_GH2"/>
</dbReference>
<dbReference type="InterPro" id="IPR054593">
    <property type="entry name" value="Beta-mannosidase-like_N2"/>
</dbReference>
<keyword evidence="2" id="KW-0378">Hydrolase</keyword>
<dbReference type="Pfam" id="PF00703">
    <property type="entry name" value="Glyco_hydro_2"/>
    <property type="match status" value="1"/>
</dbReference>
<accession>A0A8I0DQ56</accession>
<dbReference type="Gene3D" id="3.20.20.80">
    <property type="entry name" value="Glycosidases"/>
    <property type="match status" value="1"/>
</dbReference>
<dbReference type="Gene3D" id="2.60.120.260">
    <property type="entry name" value="Galactose-binding domain-like"/>
    <property type="match status" value="1"/>
</dbReference>
<proteinExistence type="inferred from homology"/>
<dbReference type="AlphaFoldDB" id="A0A8I0DQ56"/>
<dbReference type="InterPro" id="IPR008979">
    <property type="entry name" value="Galactose-bd-like_sf"/>
</dbReference>
<dbReference type="GO" id="GO:0005975">
    <property type="term" value="P:carbohydrate metabolic process"/>
    <property type="evidence" value="ECO:0007669"/>
    <property type="project" value="InterPro"/>
</dbReference>
<feature type="domain" description="DUF4982" evidence="6">
    <location>
        <begin position="654"/>
        <end position="710"/>
    </location>
</feature>
<evidence type="ECO:0000256" key="3">
    <source>
        <dbReference type="ARBA" id="ARBA00023295"/>
    </source>
</evidence>
<dbReference type="SUPFAM" id="SSF51445">
    <property type="entry name" value="(Trans)glycosidases"/>
    <property type="match status" value="1"/>
</dbReference>
<feature type="domain" description="Glycoside hydrolase family 2 immunoglobulin-like beta-sandwich" evidence="4">
    <location>
        <begin position="157"/>
        <end position="262"/>
    </location>
</feature>
<evidence type="ECO:0000259" key="4">
    <source>
        <dbReference type="Pfam" id="PF00703"/>
    </source>
</evidence>
<dbReference type="Gene3D" id="2.60.40.10">
    <property type="entry name" value="Immunoglobulins"/>
    <property type="match status" value="3"/>
</dbReference>
<dbReference type="InterPro" id="IPR023230">
    <property type="entry name" value="Glyco_hydro_2_CS"/>
</dbReference>
<evidence type="ECO:0000259" key="6">
    <source>
        <dbReference type="Pfam" id="PF16355"/>
    </source>
</evidence>
<feature type="domain" description="Beta-mannosidase-like galactose-binding" evidence="8">
    <location>
        <begin position="42"/>
        <end position="123"/>
    </location>
</feature>
<dbReference type="Pfam" id="PF02836">
    <property type="entry name" value="Glyco_hydro_2_C"/>
    <property type="match status" value="1"/>
</dbReference>
<dbReference type="InterPro" id="IPR051913">
    <property type="entry name" value="GH2_Domain-Containing"/>
</dbReference>
<sequence>MQRIDFNKGWMCKCLTRDEAAYPVTLPHDAMLSEPRTQESTGEGNIGWYIGGDYEYTKKFTVPKEYENQKVLIEFEGVYHNAEVHINGKKVAGRPYGYTNFYINTDGFFKYGEENEVKVIAHNVDQPNSRWYSGTGIYRPAYLHIGGEKYIPVNGVKIRTLSYNPAQIEVAVKTSAPGEVSLEIEFEGKRVLTVIGESKAVAAQNNETKNASAASEKPAKEYQAVFLLDVPNAKLWDTEHPNLYTCKAVFGEDQVTETFGIRELVWNPQVGMTINGKRVILRGACFHHDNGVLGACTYPEAEERKMRIFKENGYNAVRSAHYPCSKALLDACDRVGMLMMDEYVDVWYIHKTKYDYANQLAGWWKQDLKDMVDKDFNHPSVIMYSTGNEVAETAQKKGIALTGEMTNYLHSLDSTRPVTCGINIFFNFLSSIGLGVYSDDKAEKSAENAEKFAAEQAKKAAAAKPEKKKKPVGSEFYNTLACLVGDYFMKCGATLYPCDLKTRDAYANMDIAGYNYGIFRYKHDLKKYPNRLILGSETFCKDAYSFWEIAKKNKRIIGDFVWAGWDYIGEVGDGAAEYSDYKFEDPSTRMTGGNGRIDLNGKPRAEAAYTIVAFERETGPFIAVDPVYQKEKLRLTGWQLTKALESWAWGGCSGEPAKVEVYARAAQVELFINGKSVGKKNVKKCRANFNTTYEDGEITAVSYDEKGKEINRYSLQTAEKETILQVRPEEKSVKPEGLAFVQLQYTDAKGIWKPMEKHNLKVTVENGILKGLGSPAPYVKGNYTDDTVATYYGEAMAVVQADGNGPVKVTVTDETRSYVAEIPCE</sequence>
<comment type="similarity">
    <text evidence="1">Belongs to the glycosyl hydrolase 2 family.</text>
</comment>
<dbReference type="InterPro" id="IPR006103">
    <property type="entry name" value="Glyco_hydro_2_cat"/>
</dbReference>
<organism evidence="9 10">
    <name type="scientific">Blautia segnis</name>
    <dbReference type="NCBI Taxonomy" id="2763030"/>
    <lineage>
        <taxon>Bacteria</taxon>
        <taxon>Bacillati</taxon>
        <taxon>Bacillota</taxon>
        <taxon>Clostridia</taxon>
        <taxon>Lachnospirales</taxon>
        <taxon>Lachnospiraceae</taxon>
        <taxon>Blautia</taxon>
    </lineage>
</organism>
<feature type="domain" description="Glycoside hydrolase family 2" evidence="7">
    <location>
        <begin position="734"/>
        <end position="814"/>
    </location>
</feature>
<dbReference type="InterPro" id="IPR040605">
    <property type="entry name" value="Glyco_hydro2_dom5"/>
</dbReference>
<dbReference type="PRINTS" id="PR00132">
    <property type="entry name" value="GLHYDRLASE2"/>
</dbReference>
<evidence type="ECO:0000256" key="1">
    <source>
        <dbReference type="ARBA" id="ARBA00007401"/>
    </source>
</evidence>
<dbReference type="PROSITE" id="PS00719">
    <property type="entry name" value="GLYCOSYL_HYDROL_F2_1"/>
    <property type="match status" value="1"/>
</dbReference>
<comment type="caution">
    <text evidence="9">The sequence shown here is derived from an EMBL/GenBank/DDBJ whole genome shotgun (WGS) entry which is preliminary data.</text>
</comment>
<evidence type="ECO:0000313" key="9">
    <source>
        <dbReference type="EMBL" id="MBC5650151.1"/>
    </source>
</evidence>
<evidence type="ECO:0000256" key="2">
    <source>
        <dbReference type="ARBA" id="ARBA00022801"/>
    </source>
</evidence>
<evidence type="ECO:0000313" key="10">
    <source>
        <dbReference type="Proteomes" id="UP000652847"/>
    </source>
</evidence>
<dbReference type="PANTHER" id="PTHR42732:SF1">
    <property type="entry name" value="BETA-MANNOSIDASE"/>
    <property type="match status" value="1"/>
</dbReference>
<protein>
    <submittedName>
        <fullName evidence="9">DUF4982 domain-containing protein</fullName>
    </submittedName>
</protein>
<dbReference type="EMBL" id="JACOOT010000008">
    <property type="protein sequence ID" value="MBC5650151.1"/>
    <property type="molecule type" value="Genomic_DNA"/>
</dbReference>
<evidence type="ECO:0000259" key="5">
    <source>
        <dbReference type="Pfam" id="PF02836"/>
    </source>
</evidence>
<feature type="domain" description="Glycoside hydrolase family 2 catalytic" evidence="5">
    <location>
        <begin position="272"/>
        <end position="471"/>
    </location>
</feature>